<evidence type="ECO:0000256" key="2">
    <source>
        <dbReference type="SAM" id="Coils"/>
    </source>
</evidence>
<feature type="region of interest" description="Disordered" evidence="3">
    <location>
        <begin position="685"/>
        <end position="711"/>
    </location>
</feature>
<feature type="coiled-coil region" evidence="2">
    <location>
        <begin position="280"/>
        <end position="307"/>
    </location>
</feature>
<dbReference type="GO" id="GO:0006914">
    <property type="term" value="P:autophagy"/>
    <property type="evidence" value="ECO:0007669"/>
    <property type="project" value="TreeGrafter"/>
</dbReference>
<keyword evidence="2" id="KW-0175">Coiled coil</keyword>
<protein>
    <recommendedName>
        <fullName evidence="4">Chorein N-terminal domain-containing protein</fullName>
    </recommendedName>
</protein>
<feature type="domain" description="Chorein N-terminal" evidence="4">
    <location>
        <begin position="520"/>
        <end position="688"/>
    </location>
</feature>
<evidence type="ECO:0000313" key="5">
    <source>
        <dbReference type="EMBL" id="TRY85305.1"/>
    </source>
</evidence>
<dbReference type="InterPro" id="IPR026847">
    <property type="entry name" value="VPS13"/>
</dbReference>
<evidence type="ECO:0000256" key="3">
    <source>
        <dbReference type="SAM" id="MobiDB-lite"/>
    </source>
</evidence>
<dbReference type="GO" id="GO:0006623">
    <property type="term" value="P:protein targeting to vacuole"/>
    <property type="evidence" value="ECO:0007669"/>
    <property type="project" value="TreeGrafter"/>
</dbReference>
<reference evidence="5 6" key="1">
    <citation type="journal article" date="2019" name="Sci. Data">
        <title>Hybrid genome assembly and annotation of Danionella translucida.</title>
        <authorList>
            <person name="Kadobianskyi M."/>
            <person name="Schulze L."/>
            <person name="Schuelke M."/>
            <person name="Judkewitz B."/>
        </authorList>
    </citation>
    <scope>NUCLEOTIDE SEQUENCE [LARGE SCALE GENOMIC DNA]</scope>
    <source>
        <strain evidence="5 6">Bolton</strain>
    </source>
</reference>
<feature type="non-terminal residue" evidence="5">
    <location>
        <position position="908"/>
    </location>
</feature>
<dbReference type="Proteomes" id="UP000316079">
    <property type="component" value="Unassembled WGS sequence"/>
</dbReference>
<sequence>MVFESVVVDVLNRFLGDYVVNLDCSQLSLGIWGGRLELRIPWKNLYTQSVEATLDEVYLLIVPTAKNPKAEKQDTFVEKLVTQVIKNLQVKISNIHIRYEDDVTNPNVPLSFGVSLQNFSLQTADQNWNPCLLDEKAKLFFKRCMKPSGTLQTGVSQDYHFIFHPISARAKLRMNPRSDVDFSAPKVDLVVSLPEYVSILELLGSVDMMTRNLPYRKYRPNVMVHSHARQWWRYVIVGILEVNVKPRLHMWSWIHIRRHRQHVKKYRELYKNKMTSKKPAEGLLKELEETERTLDIFNITMARQQAEMEASKAGLRIYRPGVKVEEEQSQGWIGWMWSWTGDSCSQTKETKTAGWTDYPSTQGAHRCLSHTGFDGLMTAAEKAKLYAAIGYSETAVNPNLPKHFENMKIDFHLLRLCLSIKESQKKAEIIKLSIIDLKAMLTQRPAAQAMKISAQLSSFEVCGLARGMSAPILLSPRLESSRKEHTLLKLMFETNPLDERADQRLHIESQPLEIIYDAVSLMYIIETQKVLDLKIDLMASYVIIPHNGFYDPKHNLAILDLGRLRMSSQSRANLPQLSAAHCTIEDLMSRAYDSFDILLSSLQFLYSRAGGDWQRARPLRKSSFHILEPLDLTVLFSRAMVVTDSRMPKFKISGELPLVSLCISDDKVRGVLALLSSIPLPESRPVPQNRASLATPKGSKQGNTPQLTPRRPAVDDLRASIIYGSGQKHFCTDHMRASSSRQGSGGFCGANIFEFVINEELFFDAPSSPIEDLQFFEASSDSLQGLNADKRLSLVNKDPKKNMTEFLLRFDIRKLSVQLCRWSHGQEVSVLHLFIDGLGTELKLRTFDMSSFTFLSEICLECSEYLEVTAQAAEKAATGVLELAERSTRISMDVDIKAPVVFLPQSSV</sequence>
<feature type="domain" description="Chorein N-terminal" evidence="4">
    <location>
        <begin position="66"/>
        <end position="142"/>
    </location>
</feature>
<dbReference type="PANTHER" id="PTHR16166:SF22">
    <property type="entry name" value="INTERMEMBRANE LIPID TRANSFER PROTEIN VPS13A"/>
    <property type="match status" value="1"/>
</dbReference>
<organism evidence="5 6">
    <name type="scientific">Danionella cerebrum</name>
    <dbReference type="NCBI Taxonomy" id="2873325"/>
    <lineage>
        <taxon>Eukaryota</taxon>
        <taxon>Metazoa</taxon>
        <taxon>Chordata</taxon>
        <taxon>Craniata</taxon>
        <taxon>Vertebrata</taxon>
        <taxon>Euteleostomi</taxon>
        <taxon>Actinopterygii</taxon>
        <taxon>Neopterygii</taxon>
        <taxon>Teleostei</taxon>
        <taxon>Ostariophysi</taxon>
        <taxon>Cypriniformes</taxon>
        <taxon>Danionidae</taxon>
        <taxon>Danioninae</taxon>
        <taxon>Danionella</taxon>
    </lineage>
</organism>
<dbReference type="PANTHER" id="PTHR16166">
    <property type="entry name" value="VACUOLAR PROTEIN SORTING-ASSOCIATED PROTEIN VPS13"/>
    <property type="match status" value="1"/>
</dbReference>
<comment type="caution">
    <text evidence="5">The sequence shown here is derived from an EMBL/GenBank/DDBJ whole genome shotgun (WGS) entry which is preliminary data.</text>
</comment>
<feature type="domain" description="Chorein N-terminal" evidence="4">
    <location>
        <begin position="155"/>
        <end position="519"/>
    </location>
</feature>
<dbReference type="Pfam" id="PF12624">
    <property type="entry name" value="VPS13_N"/>
    <property type="match status" value="3"/>
</dbReference>
<name>A0A553Q5V5_9TELE</name>
<dbReference type="STRING" id="623744.A0A553Q5V5"/>
<dbReference type="AlphaFoldDB" id="A0A553Q5V5"/>
<keyword evidence="6" id="KW-1185">Reference proteome</keyword>
<evidence type="ECO:0000313" key="6">
    <source>
        <dbReference type="Proteomes" id="UP000316079"/>
    </source>
</evidence>
<dbReference type="GO" id="GO:0045053">
    <property type="term" value="P:protein retention in Golgi apparatus"/>
    <property type="evidence" value="ECO:0007669"/>
    <property type="project" value="TreeGrafter"/>
</dbReference>
<feature type="compositionally biased region" description="Polar residues" evidence="3">
    <location>
        <begin position="698"/>
        <end position="707"/>
    </location>
</feature>
<dbReference type="EMBL" id="SRMA01026302">
    <property type="protein sequence ID" value="TRY85305.1"/>
    <property type="molecule type" value="Genomic_DNA"/>
</dbReference>
<evidence type="ECO:0000256" key="1">
    <source>
        <dbReference type="ARBA" id="ARBA00022448"/>
    </source>
</evidence>
<evidence type="ECO:0000259" key="4">
    <source>
        <dbReference type="Pfam" id="PF12624"/>
    </source>
</evidence>
<proteinExistence type="predicted"/>
<accession>A0A553Q5V5</accession>
<gene>
    <name evidence="5" type="ORF">DNTS_035799</name>
</gene>
<dbReference type="OrthoDB" id="428159at2759"/>
<dbReference type="InterPro" id="IPR026854">
    <property type="entry name" value="VPS13_N"/>
</dbReference>
<keyword evidence="1" id="KW-0813">Transport</keyword>